<dbReference type="InterPro" id="IPR021520">
    <property type="entry name" value="Stealth_CR2"/>
</dbReference>
<dbReference type="EMBL" id="RBNJ01002235">
    <property type="protein sequence ID" value="RUS32222.1"/>
    <property type="molecule type" value="Genomic_DNA"/>
</dbReference>
<evidence type="ECO:0000256" key="2">
    <source>
        <dbReference type="ARBA" id="ARBA00022679"/>
    </source>
</evidence>
<dbReference type="Proteomes" id="UP000274822">
    <property type="component" value="Unassembled WGS sequence"/>
</dbReference>
<evidence type="ECO:0000313" key="5">
    <source>
        <dbReference type="EMBL" id="RUS32222.1"/>
    </source>
</evidence>
<sequence>MAIIFFLRQFALRRHSRILLLVAIAWLLIINTSISFRPLDNRLSLDLRTYILPPHRPLQAPIHPLSPTANFITPAHLDTWTSAGLLPVFFSSFTDLQLDVLYTWVNGSDQRLRKHRRPFDHIVNNLMDWNAPPICHPASAAPRQRTQEVPTTKGIRAEKRYRDNDELRYSVRGVERNVPFARKITIVSADFPVPRHAAVRETQVPQWLLPSALDSVPERIRMVHHSTIFNKLHLPTFNSLAIESRIVDVPDVLPVVLYLNDDTFVAARTTIADFYTPLFGLVVHTHSGLWVEPVRRGRNPHEGGEWASLEWSNELLSARFGRRPRAYVSHIHHTLSPPILRELQLEWPHELAQTSSNSFPGSDWEVHTPFLFTHYVIERHREALLHSYLALRIDADGDGLWSWSERTAVLGLVHKWQNGGEGVFRAPPRETMNMAKERLARAGIEAATATEYLWASADGFAFSRNAYGAAGKVMAEGDAQYEPEVHRVEERMCSINVTRCFPSGFEDPLVSAVRADWRKVAFEDVACGDCLVMMLVAESGQAGLEAFLPPKDDGVVARNGNRVKKDKWDPITLIPNRDTSSDKLASSYKPISPISLVSPQTPSFLNPFATSSPTTPRQRAIARIHRYSYMIGRSRHTFVSLQSADAARVDLQNLLSSRPDAAGSDKEVTAFFCLSDDLDSPAEGELEKMRVYIKEFLEAWFPGRSSYERWGSDVEGVPGPENTGLGEGEMLLEEIRGGV</sequence>
<evidence type="ECO:0000256" key="1">
    <source>
        <dbReference type="ARBA" id="ARBA00007583"/>
    </source>
</evidence>
<reference evidence="5 6" key="1">
    <citation type="journal article" date="2018" name="New Phytol.">
        <title>Phylogenomics of Endogonaceae and evolution of mycorrhizas within Mucoromycota.</title>
        <authorList>
            <person name="Chang Y."/>
            <person name="Desiro A."/>
            <person name="Na H."/>
            <person name="Sandor L."/>
            <person name="Lipzen A."/>
            <person name="Clum A."/>
            <person name="Barry K."/>
            <person name="Grigoriev I.V."/>
            <person name="Martin F.M."/>
            <person name="Stajich J.E."/>
            <person name="Smith M.E."/>
            <person name="Bonito G."/>
            <person name="Spatafora J.W."/>
        </authorList>
    </citation>
    <scope>NUCLEOTIDE SEQUENCE [LARGE SCALE GENOMIC DNA]</scope>
    <source>
        <strain evidence="5 6">AD002</strain>
    </source>
</reference>
<dbReference type="InterPro" id="IPR031357">
    <property type="entry name" value="Stealth_CR3"/>
</dbReference>
<proteinExistence type="inferred from homology"/>
<dbReference type="Pfam" id="PF11380">
    <property type="entry name" value="Stealth_CR2"/>
    <property type="match status" value="1"/>
</dbReference>
<evidence type="ECO:0000313" key="6">
    <source>
        <dbReference type="Proteomes" id="UP000274822"/>
    </source>
</evidence>
<evidence type="ECO:0000259" key="4">
    <source>
        <dbReference type="Pfam" id="PF17102"/>
    </source>
</evidence>
<comment type="caution">
    <text evidence="5">The sequence shown here is derived from an EMBL/GenBank/DDBJ whole genome shotgun (WGS) entry which is preliminary data.</text>
</comment>
<dbReference type="GO" id="GO:0046835">
    <property type="term" value="P:carbohydrate phosphorylation"/>
    <property type="evidence" value="ECO:0007669"/>
    <property type="project" value="TreeGrafter"/>
</dbReference>
<keyword evidence="2" id="KW-0808">Transferase</keyword>
<dbReference type="InterPro" id="IPR047141">
    <property type="entry name" value="Stealth"/>
</dbReference>
<evidence type="ECO:0000259" key="3">
    <source>
        <dbReference type="Pfam" id="PF11380"/>
    </source>
</evidence>
<organism evidence="5 6">
    <name type="scientific">Jimgerdemannia flammicorona</name>
    <dbReference type="NCBI Taxonomy" id="994334"/>
    <lineage>
        <taxon>Eukaryota</taxon>
        <taxon>Fungi</taxon>
        <taxon>Fungi incertae sedis</taxon>
        <taxon>Mucoromycota</taxon>
        <taxon>Mucoromycotina</taxon>
        <taxon>Endogonomycetes</taxon>
        <taxon>Endogonales</taxon>
        <taxon>Endogonaceae</taxon>
        <taxon>Jimgerdemannia</taxon>
    </lineage>
</organism>
<feature type="domain" description="Stealth protein CR3 conserved region 3" evidence="4">
    <location>
        <begin position="329"/>
        <end position="378"/>
    </location>
</feature>
<dbReference type="PANTHER" id="PTHR24045:SF0">
    <property type="entry name" value="N-ACETYLGLUCOSAMINE-1-PHOSPHOTRANSFERASE SUBUNITS ALPHA_BETA"/>
    <property type="match status" value="1"/>
</dbReference>
<dbReference type="Pfam" id="PF17102">
    <property type="entry name" value="Stealth_CR3"/>
    <property type="match status" value="1"/>
</dbReference>
<comment type="similarity">
    <text evidence="1">Belongs to the stealth family.</text>
</comment>
<accession>A0A433QR04</accession>
<gene>
    <name evidence="5" type="ORF">BC938DRAFT_475998</name>
</gene>
<name>A0A433QR04_9FUNG</name>
<keyword evidence="6" id="KW-1185">Reference proteome</keyword>
<protein>
    <recommendedName>
        <fullName evidence="7">Stealth protein CR3 conserved region 3 domain-containing protein</fullName>
    </recommendedName>
</protein>
<dbReference type="AlphaFoldDB" id="A0A433QR04"/>
<dbReference type="GO" id="GO:0003976">
    <property type="term" value="F:UDP-N-acetylglucosamine-lysosomal-enzyme N-acetylglucosaminephosphotransferase activity"/>
    <property type="evidence" value="ECO:0007669"/>
    <property type="project" value="TreeGrafter"/>
</dbReference>
<dbReference type="GO" id="GO:0005794">
    <property type="term" value="C:Golgi apparatus"/>
    <property type="evidence" value="ECO:0007669"/>
    <property type="project" value="TreeGrafter"/>
</dbReference>
<dbReference type="PANTHER" id="PTHR24045">
    <property type="match status" value="1"/>
</dbReference>
<feature type="domain" description="Stealth protein CR2 conserved region 2" evidence="3">
    <location>
        <begin position="160"/>
        <end position="276"/>
    </location>
</feature>
<evidence type="ECO:0008006" key="7">
    <source>
        <dbReference type="Google" id="ProtNLM"/>
    </source>
</evidence>